<dbReference type="Gene3D" id="4.10.1180.10">
    <property type="entry name" value="tm1086 domain"/>
    <property type="match status" value="1"/>
</dbReference>
<dbReference type="AlphaFoldDB" id="A0A2R8C0A4"/>
<feature type="domain" description="DUF4438" evidence="1">
    <location>
        <begin position="73"/>
        <end position="198"/>
    </location>
</feature>
<dbReference type="Proteomes" id="UP000244912">
    <property type="component" value="Unassembled WGS sequence"/>
</dbReference>
<name>A0A2R8C0A4_9RHOB</name>
<dbReference type="InterPro" id="IPR048399">
    <property type="entry name" value="DUF4438_C"/>
</dbReference>
<dbReference type="Pfam" id="PF14505">
    <property type="entry name" value="DUF4438"/>
    <property type="match status" value="1"/>
</dbReference>
<accession>A0A2R8C0A4</accession>
<feature type="domain" description="DUF4438" evidence="2">
    <location>
        <begin position="201"/>
        <end position="320"/>
    </location>
</feature>
<dbReference type="EMBL" id="ONZF01000011">
    <property type="protein sequence ID" value="SPJ25830.1"/>
    <property type="molecule type" value="Genomic_DNA"/>
</dbReference>
<sequence>MVPIPQHNVDNLLVAIACLDVNTKPDPDSRAAAGGRATAMTQPATNETTLVEMAVAGSVTTPSVRPGQYIPWPDGRATVLPGMFGVTYNVRCGDRAFGWAGDHVEPGVSIDDDADSGRHHALHYLTCIGNDAMVTSGMAEGARGIVIGEHARILVQFDDDAHQLIAPGDRIQVMTQGRGFELPDFPAVEFKKMSPRLYHSLGIVVEDGKLRVPVAMELPIRIMGSGAELNSEYVDQDLMSGDRGLMAELGIDRMKLGDLIGIRHADHHFGRSYREGAASIALCIHGDSIMTGHGPGILTLMTATDGSIDFHVDPDANIATRLNLEAAQ</sequence>
<dbReference type="InterPro" id="IPR044910">
    <property type="entry name" value="TM_1086_SG_dom"/>
</dbReference>
<evidence type="ECO:0000313" key="4">
    <source>
        <dbReference type="Proteomes" id="UP000244912"/>
    </source>
</evidence>
<evidence type="ECO:0000313" key="3">
    <source>
        <dbReference type="EMBL" id="SPJ25830.1"/>
    </source>
</evidence>
<evidence type="ECO:0008006" key="5">
    <source>
        <dbReference type="Google" id="ProtNLM"/>
    </source>
</evidence>
<proteinExistence type="predicted"/>
<evidence type="ECO:0000259" key="2">
    <source>
        <dbReference type="Pfam" id="PF20999"/>
    </source>
</evidence>
<dbReference type="Gene3D" id="2.102.30.10">
    <property type="entry name" value="tm1086 (SG structure) domain"/>
    <property type="match status" value="1"/>
</dbReference>
<reference evidence="4" key="1">
    <citation type="submission" date="2018-03" db="EMBL/GenBank/DDBJ databases">
        <authorList>
            <person name="Rodrigo-Torres L."/>
            <person name="Arahal R. D."/>
            <person name="Lucena T."/>
        </authorList>
    </citation>
    <scope>NUCLEOTIDE SEQUENCE [LARGE SCALE GENOMIC DNA]</scope>
    <source>
        <strain evidence="4">CECT 8504</strain>
    </source>
</reference>
<keyword evidence="4" id="KW-1185">Reference proteome</keyword>
<dbReference type="Gene3D" id="2.40.10.170">
    <property type="match status" value="1"/>
</dbReference>
<evidence type="ECO:0000259" key="1">
    <source>
        <dbReference type="Pfam" id="PF14505"/>
    </source>
</evidence>
<dbReference type="Pfam" id="PF20999">
    <property type="entry name" value="DUF4438_C"/>
    <property type="match status" value="1"/>
</dbReference>
<protein>
    <recommendedName>
        <fullName evidence="5">DUF4438 domain-containing protein</fullName>
    </recommendedName>
</protein>
<organism evidence="3 4">
    <name type="scientific">Palleronia abyssalis</name>
    <dbReference type="NCBI Taxonomy" id="1501240"/>
    <lineage>
        <taxon>Bacteria</taxon>
        <taxon>Pseudomonadati</taxon>
        <taxon>Pseudomonadota</taxon>
        <taxon>Alphaproteobacteria</taxon>
        <taxon>Rhodobacterales</taxon>
        <taxon>Roseobacteraceae</taxon>
        <taxon>Palleronia</taxon>
    </lineage>
</organism>
<dbReference type="InterPro" id="IPR044909">
    <property type="entry name" value="TM_1086_sf"/>
</dbReference>
<gene>
    <name evidence="3" type="ORF">PAA8504_03682</name>
</gene>
<dbReference type="InterPro" id="IPR029433">
    <property type="entry name" value="DUF4438_N"/>
</dbReference>